<protein>
    <submittedName>
        <fullName evidence="1">Carbohydrate ABC transporter substrate-binding protein</fullName>
    </submittedName>
</protein>
<comment type="caution">
    <text evidence="1">The sequence shown here is derived from an EMBL/GenBank/DDBJ whole genome shotgun (WGS) entry which is preliminary data.</text>
</comment>
<gene>
    <name evidence="1" type="ORF">ACG0Z6_10345</name>
</gene>
<name>A0ABW7FWC4_9BURK</name>
<dbReference type="Proteomes" id="UP001606099">
    <property type="component" value="Unassembled WGS sequence"/>
</dbReference>
<organism evidence="1 2">
    <name type="scientific">Roseateles rivi</name>
    <dbReference type="NCBI Taxonomy" id="3299028"/>
    <lineage>
        <taxon>Bacteria</taxon>
        <taxon>Pseudomonadati</taxon>
        <taxon>Pseudomonadota</taxon>
        <taxon>Betaproteobacteria</taxon>
        <taxon>Burkholderiales</taxon>
        <taxon>Sphaerotilaceae</taxon>
        <taxon>Roseateles</taxon>
    </lineage>
</organism>
<reference evidence="1 2" key="1">
    <citation type="submission" date="2024-08" db="EMBL/GenBank/DDBJ databases">
        <authorList>
            <person name="Lu H."/>
        </authorList>
    </citation>
    <scope>NUCLEOTIDE SEQUENCE [LARGE SCALE GENOMIC DNA]</scope>
    <source>
        <strain evidence="1 2">BYS180W</strain>
    </source>
</reference>
<accession>A0ABW7FWC4</accession>
<dbReference type="Gene3D" id="3.40.190.10">
    <property type="entry name" value="Periplasmic binding protein-like II"/>
    <property type="match status" value="1"/>
</dbReference>
<sequence length="418" mass="45657">MSGAKIELRGVSWGHTRGMLPLHATAMALQDQGQPLQVQWEVRSLQHFADQSVAQLAQRYDLLVIDHPSIGEAVHAGAFLPLDKWVPAQALQDLARHSVGVSHWSYQYPDEQGQVRQWALALDAATPVAAWPQGQTQRPADISDLLEWGRAGRLSMAAWPLDMLMHFYGICEALGEAPFLRPSALVAAEVGEQALVLLRSISDACGPQAQQSNPIAALRRLALQPGKALAPQFCPMAYGYSNYARRPLPGQRRLSFGSVPTLGGRPWRTTLGGAGIAVSAHCANPEAAAQHALWLAGAQVQTGLYTEAGGQPGHRQAWLDEFNNDMTGGYFRDTLAQLDSAYLRPRYPGYIEFQSEGTEVMARYLRHELDTKAALAQLQEADVRHRKGWLNHDDARLHALAQALRAAPGVESEGGTHD</sequence>
<dbReference type="EMBL" id="JBIGHZ010000004">
    <property type="protein sequence ID" value="MFG6448633.1"/>
    <property type="molecule type" value="Genomic_DNA"/>
</dbReference>
<dbReference type="RefSeq" id="WP_394461079.1">
    <property type="nucleotide sequence ID" value="NZ_JBIGHZ010000004.1"/>
</dbReference>
<evidence type="ECO:0000313" key="2">
    <source>
        <dbReference type="Proteomes" id="UP001606099"/>
    </source>
</evidence>
<dbReference type="SUPFAM" id="SSF53850">
    <property type="entry name" value="Periplasmic binding protein-like II"/>
    <property type="match status" value="1"/>
</dbReference>
<evidence type="ECO:0000313" key="1">
    <source>
        <dbReference type="EMBL" id="MFG6448633.1"/>
    </source>
</evidence>
<proteinExistence type="predicted"/>
<keyword evidence="2" id="KW-1185">Reference proteome</keyword>